<gene>
    <name evidence="4" type="ORF">HDU87_002912</name>
</gene>
<feature type="region of interest" description="Disordered" evidence="2">
    <location>
        <begin position="86"/>
        <end position="175"/>
    </location>
</feature>
<accession>A0AAD5TQM8</accession>
<feature type="region of interest" description="Disordered" evidence="2">
    <location>
        <begin position="823"/>
        <end position="849"/>
    </location>
</feature>
<evidence type="ECO:0000313" key="5">
    <source>
        <dbReference type="Proteomes" id="UP001212152"/>
    </source>
</evidence>
<evidence type="ECO:0000313" key="4">
    <source>
        <dbReference type="EMBL" id="KAJ3179303.1"/>
    </source>
</evidence>
<feature type="coiled-coil region" evidence="1">
    <location>
        <begin position="950"/>
        <end position="977"/>
    </location>
</feature>
<feature type="domain" description="PH" evidence="3">
    <location>
        <begin position="1"/>
        <end position="59"/>
    </location>
</feature>
<keyword evidence="5" id="KW-1185">Reference proteome</keyword>
<name>A0AAD5TQM8_9FUNG</name>
<keyword evidence="1" id="KW-0175">Coiled coil</keyword>
<feature type="compositionally biased region" description="Polar residues" evidence="2">
    <location>
        <begin position="165"/>
        <end position="175"/>
    </location>
</feature>
<feature type="compositionally biased region" description="Polar residues" evidence="2">
    <location>
        <begin position="131"/>
        <end position="140"/>
    </location>
</feature>
<sequence>MSLTACTGVCPAAPRNICISQQQPAFRLMMRDSHHGPLFASDSRAERDRWVSALTAIVGEADQDDQDHDQDREEEEELASIMMAADDDEDDDDDDDRHHNFRSVTPRPVPSAPAFEQIAESGGYYGRRNSDSSSSATGAVQQQQQQQQHRGGVGGGLSLFGNRPTGPQSTPSSGTVITGYRAAAASDLHAELSNVKDLVLRLLDAQIVAGDPGAGLDVLREQLTAAAESIKEAARGIAQSGELIASRQRSDNIATTTTPAGAAPAAASAELEAAVSELTESMEMRTSKIAKMVHELLTQTKSNSTTPDSVVTTAVVDHAALKTSLDALGQQISQLVTQRNAQTETSALDELQVTLKKVTDKLDSRDSLGFAITDLAEQTSGLSAAHQQAAVDMAQLMTMIAAGNQRAAGAFDAGLQTLSAEIQSALAKHVDAVTTASTGQIAKINVQLEAKTADIKAAITATSTTTTTTTTRDKYADAAAASAAPMMEILVEIRDRLAAAPAALGRGGGSGTGDRLDRPTTNMITAINDKLIHLSRVVDHVQATQTARFSSLDTALAASGGGGGGAAGNDDESEAAQMIQLHKLTDIGEGVAGLADRVARAGREAQTRHDVVDGRLDRIADQLKHMHRTVTKLVQVGMLGADAGEGSSSTGEGVSASGGSGGAGSVAAALAEQRSVLGRMREDLGEIKEQLADDVTGARLADLLAMFAISQDTHSAVADKVSRIEALGETSAGAVQELQDKLKIAATPRGANDATTADADARALLQQVAAQIEKLGSAPSQKSAHKLIESIHSCLVSYLPIDLDSRLSSIQTSLGAISRSTSPIRGGGAALSDPWQSSTPAKAASSSASPQDLRELLACYHESAQREHASAAALDSIQHSLARVLDCFDAHGLLQQTGPIPVPISVPTKTMPTAAAAARVTDVTELKELREAVMEIRNATAGRETVGEELAILVGKRNALREEIAALEAQKSELKRVAGTGGGCGQRRPKIIELGAASRRISCPPGIPIPIAPALEK</sequence>
<evidence type="ECO:0000259" key="3">
    <source>
        <dbReference type="PROSITE" id="PS50003"/>
    </source>
</evidence>
<dbReference type="PROSITE" id="PS50003">
    <property type="entry name" value="PH_DOMAIN"/>
    <property type="match status" value="1"/>
</dbReference>
<dbReference type="InterPro" id="IPR001849">
    <property type="entry name" value="PH_domain"/>
</dbReference>
<comment type="caution">
    <text evidence="4">The sequence shown here is derived from an EMBL/GenBank/DDBJ whole genome shotgun (WGS) entry which is preliminary data.</text>
</comment>
<dbReference type="Proteomes" id="UP001212152">
    <property type="component" value="Unassembled WGS sequence"/>
</dbReference>
<dbReference type="AlphaFoldDB" id="A0AAD5TQM8"/>
<feature type="compositionally biased region" description="Low complexity" evidence="2">
    <location>
        <begin position="837"/>
        <end position="849"/>
    </location>
</feature>
<reference evidence="4" key="1">
    <citation type="submission" date="2020-05" db="EMBL/GenBank/DDBJ databases">
        <title>Phylogenomic resolution of chytrid fungi.</title>
        <authorList>
            <person name="Stajich J.E."/>
            <person name="Amses K."/>
            <person name="Simmons R."/>
            <person name="Seto K."/>
            <person name="Myers J."/>
            <person name="Bonds A."/>
            <person name="Quandt C.A."/>
            <person name="Barry K."/>
            <person name="Liu P."/>
            <person name="Grigoriev I."/>
            <person name="Longcore J.E."/>
            <person name="James T.Y."/>
        </authorList>
    </citation>
    <scope>NUCLEOTIDE SEQUENCE</scope>
    <source>
        <strain evidence="4">JEL0379</strain>
    </source>
</reference>
<proteinExistence type="predicted"/>
<feature type="compositionally biased region" description="Acidic residues" evidence="2">
    <location>
        <begin position="86"/>
        <end position="95"/>
    </location>
</feature>
<feature type="region of interest" description="Disordered" evidence="2">
    <location>
        <begin position="644"/>
        <end position="664"/>
    </location>
</feature>
<feature type="compositionally biased region" description="Low complexity" evidence="2">
    <location>
        <begin position="644"/>
        <end position="655"/>
    </location>
</feature>
<organism evidence="4 5">
    <name type="scientific">Geranomyces variabilis</name>
    <dbReference type="NCBI Taxonomy" id="109894"/>
    <lineage>
        <taxon>Eukaryota</taxon>
        <taxon>Fungi</taxon>
        <taxon>Fungi incertae sedis</taxon>
        <taxon>Chytridiomycota</taxon>
        <taxon>Chytridiomycota incertae sedis</taxon>
        <taxon>Chytridiomycetes</taxon>
        <taxon>Spizellomycetales</taxon>
        <taxon>Powellomycetaceae</taxon>
        <taxon>Geranomyces</taxon>
    </lineage>
</organism>
<evidence type="ECO:0000256" key="2">
    <source>
        <dbReference type="SAM" id="MobiDB-lite"/>
    </source>
</evidence>
<dbReference type="EMBL" id="JADGJQ010000021">
    <property type="protein sequence ID" value="KAJ3179303.1"/>
    <property type="molecule type" value="Genomic_DNA"/>
</dbReference>
<evidence type="ECO:0000256" key="1">
    <source>
        <dbReference type="SAM" id="Coils"/>
    </source>
</evidence>
<protein>
    <recommendedName>
        <fullName evidence="3">PH domain-containing protein</fullName>
    </recommendedName>
</protein>